<dbReference type="EMBL" id="NSIT01000277">
    <property type="protein sequence ID" value="PJE78059.1"/>
    <property type="molecule type" value="Genomic_DNA"/>
</dbReference>
<comment type="caution">
    <text evidence="1">The sequence shown here is derived from an EMBL/GenBank/DDBJ whole genome shotgun (WGS) entry which is preliminary data.</text>
</comment>
<proteinExistence type="predicted"/>
<gene>
    <name evidence="1" type="ORF">CI610_03010</name>
</gene>
<protein>
    <submittedName>
        <fullName evidence="1">Uncharacterized protein</fullName>
    </submittedName>
</protein>
<organism evidence="1">
    <name type="scientific">invertebrate metagenome</name>
    <dbReference type="NCBI Taxonomy" id="1711999"/>
    <lineage>
        <taxon>unclassified sequences</taxon>
        <taxon>metagenomes</taxon>
        <taxon>organismal metagenomes</taxon>
    </lineage>
</organism>
<reference evidence="1" key="1">
    <citation type="journal article" date="2017" name="Appl. Environ. Microbiol.">
        <title>Molecular characterization of an Endozoicomonas-like organism causing infection in king scallop Pecten maximus L.</title>
        <authorList>
            <person name="Cano I."/>
            <person name="van Aerle R."/>
            <person name="Ross S."/>
            <person name="Verner-Jeffreys D.W."/>
            <person name="Paley R.K."/>
            <person name="Rimmer G."/>
            <person name="Ryder D."/>
            <person name="Hooper P."/>
            <person name="Stone D."/>
            <person name="Feist S.W."/>
        </authorList>
    </citation>
    <scope>NUCLEOTIDE SEQUENCE</scope>
</reference>
<dbReference type="AlphaFoldDB" id="A0A2H9T4C6"/>
<accession>A0A2H9T4C6</accession>
<evidence type="ECO:0000313" key="1">
    <source>
        <dbReference type="EMBL" id="PJE78059.1"/>
    </source>
</evidence>
<sequence>MFHKPINMLTIHMSVSIQEIIKMVHDTYVSLYDIYVHLISKIIKMLQDICTSCYIMNIVKMLHISVCMCVFKSNKIARLVTARYR</sequence>
<name>A0A2H9T4C6_9ZZZZ</name>